<dbReference type="InterPro" id="IPR029063">
    <property type="entry name" value="SAM-dependent_MTases_sf"/>
</dbReference>
<protein>
    <submittedName>
        <fullName evidence="2">Class I SAM-dependent methyltransferase</fullName>
    </submittedName>
</protein>
<organism evidence="2 3">
    <name type="scientific">Sphingomonas chungangi</name>
    <dbReference type="NCBI Taxonomy" id="2683589"/>
    <lineage>
        <taxon>Bacteria</taxon>
        <taxon>Pseudomonadati</taxon>
        <taxon>Pseudomonadota</taxon>
        <taxon>Alphaproteobacteria</taxon>
        <taxon>Sphingomonadales</taxon>
        <taxon>Sphingomonadaceae</taxon>
        <taxon>Sphingomonas</taxon>
    </lineage>
</organism>
<evidence type="ECO:0000313" key="2">
    <source>
        <dbReference type="EMBL" id="MBA2936334.1"/>
    </source>
</evidence>
<dbReference type="Gene3D" id="3.40.50.150">
    <property type="entry name" value="Vaccinia Virus protein VP39"/>
    <property type="match status" value="1"/>
</dbReference>
<accession>A0A838LAU8</accession>
<sequence>MIRRTHLIALLAALATPAIAISAASTYTAAVADPARPAEDIARDADRKPAAMLAFAHVRPGQTIVDYIPSKGYFTRLFSAAVGPSGLVYAVTPQMLLDVFAKIGKAPPPSVTAEPGRGNVHDAIASGGSLNVPAPVDLVWTSQNYHDVHIFGGAAATAQLNTAVFAALKPGGLYVVLDHAGAPGLDEAGVKKLHRIDEAVVKREVLAAGFKLDGESKVLANPADPRTANVFDPSIRGHTDQFILRFRKPG</sequence>
<dbReference type="GO" id="GO:0008168">
    <property type="term" value="F:methyltransferase activity"/>
    <property type="evidence" value="ECO:0007669"/>
    <property type="project" value="UniProtKB-KW"/>
</dbReference>
<keyword evidence="1" id="KW-0732">Signal</keyword>
<dbReference type="RefSeq" id="WP_160364196.1">
    <property type="nucleotide sequence ID" value="NZ_JACEIB010000027.1"/>
</dbReference>
<evidence type="ECO:0000256" key="1">
    <source>
        <dbReference type="SAM" id="SignalP"/>
    </source>
</evidence>
<comment type="caution">
    <text evidence="2">The sequence shown here is derived from an EMBL/GenBank/DDBJ whole genome shotgun (WGS) entry which is preliminary data.</text>
</comment>
<dbReference type="InterPro" id="IPR016980">
    <property type="entry name" value="S-AdoMet-dep_MeTrfase_Alr7345"/>
</dbReference>
<gene>
    <name evidence="2" type="ORF">HZF05_19810</name>
</gene>
<feature type="chain" id="PRO_5032498382" evidence="1">
    <location>
        <begin position="21"/>
        <end position="250"/>
    </location>
</feature>
<dbReference type="GO" id="GO:0032259">
    <property type="term" value="P:methylation"/>
    <property type="evidence" value="ECO:0007669"/>
    <property type="project" value="UniProtKB-KW"/>
</dbReference>
<dbReference type="EMBL" id="JACEIB010000027">
    <property type="protein sequence ID" value="MBA2936334.1"/>
    <property type="molecule type" value="Genomic_DNA"/>
</dbReference>
<keyword evidence="2" id="KW-0808">Transferase</keyword>
<keyword evidence="3" id="KW-1185">Reference proteome</keyword>
<keyword evidence="2" id="KW-0489">Methyltransferase</keyword>
<proteinExistence type="predicted"/>
<feature type="signal peptide" evidence="1">
    <location>
        <begin position="1"/>
        <end position="20"/>
    </location>
</feature>
<dbReference type="PIRSF" id="PIRSF031679">
    <property type="entry name" value="Mtase_Alr7345_prd"/>
    <property type="match status" value="1"/>
</dbReference>
<name>A0A838LAU8_9SPHN</name>
<dbReference type="AlphaFoldDB" id="A0A838LAU8"/>
<reference evidence="2 3" key="1">
    <citation type="submission" date="2020-07" db="EMBL/GenBank/DDBJ databases">
        <authorList>
            <person name="Sun Q."/>
        </authorList>
    </citation>
    <scope>NUCLEOTIDE SEQUENCE [LARGE SCALE GENOMIC DNA]</scope>
    <source>
        <strain evidence="2 3">CGMCC 1.13654</strain>
    </source>
</reference>
<dbReference type="Proteomes" id="UP000570166">
    <property type="component" value="Unassembled WGS sequence"/>
</dbReference>
<dbReference type="SUPFAM" id="SSF53335">
    <property type="entry name" value="S-adenosyl-L-methionine-dependent methyltransferases"/>
    <property type="match status" value="1"/>
</dbReference>
<evidence type="ECO:0000313" key="3">
    <source>
        <dbReference type="Proteomes" id="UP000570166"/>
    </source>
</evidence>